<feature type="signal peptide" evidence="1">
    <location>
        <begin position="1"/>
        <end position="20"/>
    </location>
</feature>
<proteinExistence type="predicted"/>
<organism evidence="2 3">
    <name type="scientific">Beta vulgaris subsp. vulgaris</name>
    <name type="common">Beet</name>
    <dbReference type="NCBI Taxonomy" id="3555"/>
    <lineage>
        <taxon>Eukaryota</taxon>
        <taxon>Viridiplantae</taxon>
        <taxon>Streptophyta</taxon>
        <taxon>Embryophyta</taxon>
        <taxon>Tracheophyta</taxon>
        <taxon>Spermatophyta</taxon>
        <taxon>Magnoliopsida</taxon>
        <taxon>eudicotyledons</taxon>
        <taxon>Gunneridae</taxon>
        <taxon>Pentapetalae</taxon>
        <taxon>Caryophyllales</taxon>
        <taxon>Chenopodiaceae</taxon>
        <taxon>Betoideae</taxon>
        <taxon>Beta</taxon>
    </lineage>
</organism>
<dbReference type="AlphaFoldDB" id="A0A0J7YNE2"/>
<evidence type="ECO:0000256" key="1">
    <source>
        <dbReference type="SAM" id="SignalP"/>
    </source>
</evidence>
<dbReference type="Gramene" id="KMS64648">
    <property type="protein sequence ID" value="KMS64648"/>
    <property type="gene ID" value="BVRB_018120"/>
</dbReference>
<sequence length="124" mass="13700">MPNMHRCFLVLSLALGLTQAAELVQPNPANCELLVNDFSQLQSTTQNNMGFDMKLAGGMQTTVATDGDPRLILTPNTNSSFWFSFVRKAGQCFDANNFDFISVELKSTPDIQFLIGYSSNDIHC</sequence>
<dbReference type="EMBL" id="KQ126257">
    <property type="protein sequence ID" value="KMS64648.1"/>
    <property type="molecule type" value="Genomic_DNA"/>
</dbReference>
<gene>
    <name evidence="2" type="ORF">BVRB_018120</name>
</gene>
<name>A0A0J7YNE2_BETVV</name>
<reference evidence="2 3" key="1">
    <citation type="journal article" date="2014" name="Nature">
        <title>The genome of the recently domesticated crop plant sugar beet (Beta vulgaris).</title>
        <authorList>
            <person name="Dohm J.C."/>
            <person name="Minoche A.E."/>
            <person name="Holtgrawe D."/>
            <person name="Capella-Gutierrez S."/>
            <person name="Zakrzewski F."/>
            <person name="Tafer H."/>
            <person name="Rupp O."/>
            <person name="Sorensen T.R."/>
            <person name="Stracke R."/>
            <person name="Reinhardt R."/>
            <person name="Goesmann A."/>
            <person name="Kraft T."/>
            <person name="Schulz B."/>
            <person name="Stadler P.F."/>
            <person name="Schmidt T."/>
            <person name="Gabaldon T."/>
            <person name="Lehrach H."/>
            <person name="Weisshaar B."/>
            <person name="Himmelbauer H."/>
        </authorList>
    </citation>
    <scope>NUCLEOTIDE SEQUENCE [LARGE SCALE GENOMIC DNA]</scope>
    <source>
        <tissue evidence="2">Taproot</tissue>
    </source>
</reference>
<feature type="non-terminal residue" evidence="2">
    <location>
        <position position="124"/>
    </location>
</feature>
<evidence type="ECO:0000313" key="3">
    <source>
        <dbReference type="Proteomes" id="UP000035740"/>
    </source>
</evidence>
<protein>
    <submittedName>
        <fullName evidence="2">Uncharacterized protein</fullName>
    </submittedName>
</protein>
<evidence type="ECO:0000313" key="2">
    <source>
        <dbReference type="EMBL" id="KMS64648.1"/>
    </source>
</evidence>
<keyword evidence="1" id="KW-0732">Signal</keyword>
<accession>A0A0J7YNE2</accession>
<keyword evidence="3" id="KW-1185">Reference proteome</keyword>
<feature type="chain" id="PRO_5005292081" evidence="1">
    <location>
        <begin position="21"/>
        <end position="124"/>
    </location>
</feature>
<dbReference type="Proteomes" id="UP000035740">
    <property type="component" value="Unassembled WGS sequence"/>
</dbReference>